<dbReference type="SUPFAM" id="SSF56935">
    <property type="entry name" value="Porins"/>
    <property type="match status" value="1"/>
</dbReference>
<dbReference type="InterPro" id="IPR010104">
    <property type="entry name" value="TonB_rcpt_bac"/>
</dbReference>
<evidence type="ECO:0000313" key="7">
    <source>
        <dbReference type="EMBL" id="OAX55825.1"/>
    </source>
</evidence>
<dbReference type="Pfam" id="PF07715">
    <property type="entry name" value="Plug"/>
    <property type="match status" value="1"/>
</dbReference>
<keyword evidence="4" id="KW-0798">TonB box</keyword>
<sequence length="974" mass="108036">MHLFSKATLAESRLCPCGLIPLRGSVMTVSIGLLLAAPVHAQQAPSSQTAPSSNASTPVDLDMVEVRGVRASLIKSQSIKHDAEQVVDSVSAEDIGALPDRSVTETLQRVSGVTIDHFMNRNDPDHFSAEGSGVMIRGMTQVRGELNGRDSFSAASGRGLSFEDVPAELMAGVDVYKNPSAEIIEGGLGGTVNLRTRMPFDQPARTIAFNADANEGDLGKTPKPSGSFLFSDRWATGLGEMGLMLDASCSSMVTRSDGVQVEPFVRRTDPALLAGTQFSEVYVPGGLDWRQMLSERKRKGLAGAFQWRPSEDTELYLQYIRFAYDMNWGDHAAVFNDQSNAISPVPGTVFSYNDEGRFLRGQPGSSLWRGQSADNDRVRFNTQSRYSQKTTTTADLAGGFTHRLTDRLSVRGDMQLVQSHNDTLDFSLFNTIYLPGLAVDLSGRYPAATIADTSYIADPSNYFWRAAMDHLEQNQGRELATRFDLEYTYDDNWLRSFRAGIRATDHTQTNKNTRYNWGVISDRSAPVPGAVNGLADLADYMTESSSWYTLSNLFRGKANVPGQLYFPSDAAVKDYAGTTKLIEQIVALRGTGWSPVNYRLRDVNHQFERTQAAYAALYFGNEDQLGLPVDGNIGVRVVQTKTDANGYGQFPDLSGSAGSEALRKQYTGQYFANSAQGSYTNVLPSFNMRFKFSDALQWRIAASKAMARPGYDQLQAYLLLAATVQDGVVTRWTGTAGNPNLKPMQANQYDTALEWYFDNSDMMYATVFYKDVKDYFSNQTVSEVYDGRPWLVTRPYNMDKGRIRGFEYGYTQFFDSLPGWLSGFGVNANFTFADSSAGIHRATDPNARTTVGGVRLPLDGLSRRSYNLAGIYERGPLSVRLAYNWRSRYLLTASDVITNLPAWADDFGQLDGSFFYRFTPHVQLGLQANNITNSMTKVLMGPTSYSDGEVDRHLYTRSWFVNDRRYSLVLRANW</sequence>
<comment type="similarity">
    <text evidence="4">Belongs to the TonB-dependent receptor family.</text>
</comment>
<accession>A0A199P496</accession>
<dbReference type="AlphaFoldDB" id="A0A199P496"/>
<comment type="subcellular location">
    <subcellularLocation>
        <location evidence="1 4">Cell outer membrane</location>
    </subcellularLocation>
</comment>
<organism evidence="7 8">
    <name type="scientific">Xanthomonas graminis pv. poae</name>
    <dbReference type="NCBI Taxonomy" id="227946"/>
    <lineage>
        <taxon>Bacteria</taxon>
        <taxon>Pseudomonadati</taxon>
        <taxon>Pseudomonadota</taxon>
        <taxon>Gammaproteobacteria</taxon>
        <taxon>Lysobacterales</taxon>
        <taxon>Lysobacteraceae</taxon>
        <taxon>Xanthomonas</taxon>
        <taxon>Xanthomonas translucens group</taxon>
        <taxon>Xanthomonas graminis</taxon>
    </lineage>
</organism>
<dbReference type="InterPro" id="IPR037066">
    <property type="entry name" value="Plug_dom_sf"/>
</dbReference>
<dbReference type="Gene3D" id="2.40.170.20">
    <property type="entry name" value="TonB-dependent receptor, beta-barrel domain"/>
    <property type="match status" value="1"/>
</dbReference>
<dbReference type="Proteomes" id="UP000093858">
    <property type="component" value="Unassembled WGS sequence"/>
</dbReference>
<evidence type="ECO:0000259" key="6">
    <source>
        <dbReference type="Pfam" id="PF07715"/>
    </source>
</evidence>
<dbReference type="PANTHER" id="PTHR40980:SF3">
    <property type="entry name" value="TONB-DEPENDENT RECEPTOR-LIKE BETA-BARREL DOMAIN-CONTAINING PROTEIN"/>
    <property type="match status" value="1"/>
</dbReference>
<reference evidence="7 8" key="1">
    <citation type="submission" date="2016-04" db="EMBL/GenBank/DDBJ databases">
        <title>Xanthomonas translucens phylogeny.</title>
        <authorList>
            <person name="Langlois P."/>
        </authorList>
    </citation>
    <scope>NUCLEOTIDE SEQUENCE [LARGE SCALE GENOMIC DNA]</scope>
    <source>
        <strain evidence="7 8">B99</strain>
    </source>
</reference>
<evidence type="ECO:0000256" key="4">
    <source>
        <dbReference type="RuleBase" id="RU003357"/>
    </source>
</evidence>
<dbReference type="Pfam" id="PF00593">
    <property type="entry name" value="TonB_dep_Rec_b-barrel"/>
    <property type="match status" value="1"/>
</dbReference>
<keyword evidence="3" id="KW-0998">Cell outer membrane</keyword>
<dbReference type="GO" id="GO:0009279">
    <property type="term" value="C:cell outer membrane"/>
    <property type="evidence" value="ECO:0007669"/>
    <property type="project" value="UniProtKB-SubCell"/>
</dbReference>
<gene>
    <name evidence="7" type="ORF">A6R73_15570</name>
</gene>
<dbReference type="PANTHER" id="PTHR40980">
    <property type="entry name" value="PLUG DOMAIN-CONTAINING PROTEIN"/>
    <property type="match status" value="1"/>
</dbReference>
<evidence type="ECO:0000256" key="3">
    <source>
        <dbReference type="ARBA" id="ARBA00023237"/>
    </source>
</evidence>
<name>A0A199P496_9XANT</name>
<evidence type="ECO:0000256" key="1">
    <source>
        <dbReference type="ARBA" id="ARBA00004442"/>
    </source>
</evidence>
<comment type="caution">
    <text evidence="7">The sequence shown here is derived from an EMBL/GenBank/DDBJ whole genome shotgun (WGS) entry which is preliminary data.</text>
</comment>
<dbReference type="EMBL" id="LWSU01000129">
    <property type="protein sequence ID" value="OAX55825.1"/>
    <property type="molecule type" value="Genomic_DNA"/>
</dbReference>
<evidence type="ECO:0000313" key="8">
    <source>
        <dbReference type="Proteomes" id="UP000093858"/>
    </source>
</evidence>
<keyword evidence="2 4" id="KW-0472">Membrane</keyword>
<dbReference type="Gene3D" id="2.170.130.10">
    <property type="entry name" value="TonB-dependent receptor, plug domain"/>
    <property type="match status" value="1"/>
</dbReference>
<dbReference type="InterPro" id="IPR012910">
    <property type="entry name" value="Plug_dom"/>
</dbReference>
<dbReference type="InterPro" id="IPR000531">
    <property type="entry name" value="Beta-barrel_TonB"/>
</dbReference>
<dbReference type="NCBIfam" id="TIGR01782">
    <property type="entry name" value="TonB-Xanth-Caul"/>
    <property type="match status" value="1"/>
</dbReference>
<feature type="domain" description="TonB-dependent receptor plug" evidence="6">
    <location>
        <begin position="82"/>
        <end position="191"/>
    </location>
</feature>
<keyword evidence="7" id="KW-0675">Receptor</keyword>
<protein>
    <submittedName>
        <fullName evidence="7">TonB-dependent receptor</fullName>
    </submittedName>
</protein>
<evidence type="ECO:0000256" key="2">
    <source>
        <dbReference type="ARBA" id="ARBA00023136"/>
    </source>
</evidence>
<dbReference type="InterPro" id="IPR036942">
    <property type="entry name" value="Beta-barrel_TonB_sf"/>
</dbReference>
<proteinExistence type="inferred from homology"/>
<feature type="domain" description="TonB-dependent receptor-like beta-barrel" evidence="5">
    <location>
        <begin position="431"/>
        <end position="931"/>
    </location>
</feature>
<evidence type="ECO:0000259" key="5">
    <source>
        <dbReference type="Pfam" id="PF00593"/>
    </source>
</evidence>